<accession>A0A158EFV9</accession>
<feature type="domain" description="Toxin co-regulated pilus biosynthesis protein Q C-terminal" evidence="1">
    <location>
        <begin position="2"/>
        <end position="66"/>
    </location>
</feature>
<protein>
    <submittedName>
        <fullName evidence="2">Toxin co-regulated pilus biosynthesis protein Q</fullName>
    </submittedName>
</protein>
<organism evidence="2 3">
    <name type="scientific">Caballeronia calidae</name>
    <dbReference type="NCBI Taxonomy" id="1777139"/>
    <lineage>
        <taxon>Bacteria</taxon>
        <taxon>Pseudomonadati</taxon>
        <taxon>Pseudomonadota</taxon>
        <taxon>Betaproteobacteria</taxon>
        <taxon>Burkholderiales</taxon>
        <taxon>Burkholderiaceae</taxon>
        <taxon>Caballeronia</taxon>
    </lineage>
</organism>
<evidence type="ECO:0000259" key="1">
    <source>
        <dbReference type="Pfam" id="PF10671"/>
    </source>
</evidence>
<dbReference type="EMBL" id="FCOX02000090">
    <property type="protein sequence ID" value="SAL05771.1"/>
    <property type="molecule type" value="Genomic_DNA"/>
</dbReference>
<evidence type="ECO:0000313" key="2">
    <source>
        <dbReference type="EMBL" id="SAL05771.1"/>
    </source>
</evidence>
<evidence type="ECO:0000313" key="3">
    <source>
        <dbReference type="Proteomes" id="UP000071859"/>
    </source>
</evidence>
<dbReference type="InterPro" id="IPR018927">
    <property type="entry name" value="Pilus_synth_Q_C"/>
</dbReference>
<dbReference type="Proteomes" id="UP000071859">
    <property type="component" value="Unassembled WGS sequence"/>
</dbReference>
<reference evidence="2" key="1">
    <citation type="submission" date="2016-01" db="EMBL/GenBank/DDBJ databases">
        <authorList>
            <person name="Peeters C."/>
        </authorList>
    </citation>
    <scope>NUCLEOTIDE SEQUENCE</scope>
    <source>
        <strain evidence="2">LMG 29321</strain>
    </source>
</reference>
<dbReference type="Pfam" id="PF10671">
    <property type="entry name" value="TcpQ"/>
    <property type="match status" value="1"/>
</dbReference>
<comment type="caution">
    <text evidence="2">The sequence shown here is derived from an EMBL/GenBank/DDBJ whole genome shotgun (WGS) entry which is preliminary data.</text>
</comment>
<dbReference type="Gene3D" id="3.55.50.70">
    <property type="match status" value="1"/>
</dbReference>
<dbReference type="AlphaFoldDB" id="A0A158EFV9"/>
<gene>
    <name evidence="2" type="ORF">AWB78_07692</name>
</gene>
<keyword evidence="3" id="KW-1185">Reference proteome</keyword>
<sequence>MKWAQRAGWKVLWNLPDDNNWIVPGDEVCGTDFEAAVNHVIEELASNGADVVADSWRGNHTIVMTQSGATE</sequence>
<name>A0A158EFV9_9BURK</name>
<proteinExistence type="predicted"/>